<evidence type="ECO:0000256" key="1">
    <source>
        <dbReference type="PROSITE-ProRule" id="PRU01076"/>
    </source>
</evidence>
<sequence>MITYEKTVKVSVKGQITLPKAVRQQLGTEFVHVVIEDGVVRIEPVPDVAGSLSQYALQYTPHEEAREKTWSEVVNDRTSRD</sequence>
<dbReference type="SUPFAM" id="SSF89447">
    <property type="entry name" value="AbrB/MazE/MraZ-like"/>
    <property type="match status" value="1"/>
</dbReference>
<proteinExistence type="predicted"/>
<dbReference type="PROSITE" id="PS51740">
    <property type="entry name" value="SPOVT_ABRB"/>
    <property type="match status" value="1"/>
</dbReference>
<protein>
    <recommendedName>
        <fullName evidence="2">SpoVT-AbrB domain-containing protein</fullName>
    </recommendedName>
</protein>
<name>W4L6H5_ENTF1</name>
<dbReference type="PATRIC" id="fig|1429438.4.peg.7307"/>
<accession>W4L6H5</accession>
<dbReference type="GO" id="GO:0003677">
    <property type="term" value="F:DNA binding"/>
    <property type="evidence" value="ECO:0007669"/>
    <property type="project" value="UniProtKB-UniRule"/>
</dbReference>
<comment type="caution">
    <text evidence="3">The sequence shown here is derived from an EMBL/GenBank/DDBJ whole genome shotgun (WGS) entry which is preliminary data.</text>
</comment>
<evidence type="ECO:0000313" key="3">
    <source>
        <dbReference type="EMBL" id="ETW93494.1"/>
    </source>
</evidence>
<dbReference type="Pfam" id="PF04014">
    <property type="entry name" value="MazE_antitoxin"/>
    <property type="match status" value="1"/>
</dbReference>
<feature type="domain" description="SpoVT-AbrB" evidence="2">
    <location>
        <begin position="5"/>
        <end position="47"/>
    </location>
</feature>
<dbReference type="SMART" id="SM00966">
    <property type="entry name" value="SpoVT_AbrB"/>
    <property type="match status" value="1"/>
</dbReference>
<dbReference type="Proteomes" id="UP000019141">
    <property type="component" value="Unassembled WGS sequence"/>
</dbReference>
<gene>
    <name evidence="3" type="ORF">ETSY1_38945</name>
</gene>
<keyword evidence="1" id="KW-0238">DNA-binding</keyword>
<dbReference type="InterPro" id="IPR037914">
    <property type="entry name" value="SpoVT-AbrB_sf"/>
</dbReference>
<dbReference type="Gene3D" id="2.10.260.10">
    <property type="match status" value="1"/>
</dbReference>
<evidence type="ECO:0000259" key="2">
    <source>
        <dbReference type="PROSITE" id="PS51740"/>
    </source>
</evidence>
<reference evidence="3 4" key="1">
    <citation type="journal article" date="2014" name="Nature">
        <title>An environmental bacterial taxon with a large and distinct metabolic repertoire.</title>
        <authorList>
            <person name="Wilson M.C."/>
            <person name="Mori T."/>
            <person name="Ruckert C."/>
            <person name="Uria A.R."/>
            <person name="Helf M.J."/>
            <person name="Takada K."/>
            <person name="Gernert C."/>
            <person name="Steffens U.A."/>
            <person name="Heycke N."/>
            <person name="Schmitt S."/>
            <person name="Rinke C."/>
            <person name="Helfrich E.J."/>
            <person name="Brachmann A.O."/>
            <person name="Gurgui C."/>
            <person name="Wakimoto T."/>
            <person name="Kracht M."/>
            <person name="Crusemann M."/>
            <person name="Hentschel U."/>
            <person name="Abe I."/>
            <person name="Matsunaga S."/>
            <person name="Kalinowski J."/>
            <person name="Takeyama H."/>
            <person name="Piel J."/>
        </authorList>
    </citation>
    <scope>NUCLEOTIDE SEQUENCE [LARGE SCALE GENOMIC DNA]</scope>
    <source>
        <strain evidence="4">TSY1</strain>
    </source>
</reference>
<dbReference type="NCBIfam" id="TIGR01439">
    <property type="entry name" value="lp_hng_hel_AbrB"/>
    <property type="match status" value="1"/>
</dbReference>
<dbReference type="EMBL" id="AZHW01001225">
    <property type="protein sequence ID" value="ETW93494.1"/>
    <property type="molecule type" value="Genomic_DNA"/>
</dbReference>
<organism evidence="3 4">
    <name type="scientific">Entotheonella factor</name>
    <dbReference type="NCBI Taxonomy" id="1429438"/>
    <lineage>
        <taxon>Bacteria</taxon>
        <taxon>Pseudomonadati</taxon>
        <taxon>Nitrospinota/Tectimicrobiota group</taxon>
        <taxon>Candidatus Tectimicrobiota</taxon>
        <taxon>Candidatus Entotheonellia</taxon>
        <taxon>Candidatus Entotheonellales</taxon>
        <taxon>Candidatus Entotheonellaceae</taxon>
        <taxon>Candidatus Entotheonella</taxon>
    </lineage>
</organism>
<keyword evidence="4" id="KW-1185">Reference proteome</keyword>
<evidence type="ECO:0000313" key="4">
    <source>
        <dbReference type="Proteomes" id="UP000019141"/>
    </source>
</evidence>
<dbReference type="HOGENOM" id="CLU_196144_0_0_7"/>
<dbReference type="InterPro" id="IPR007159">
    <property type="entry name" value="SpoVT-AbrB_dom"/>
</dbReference>
<dbReference type="AlphaFoldDB" id="W4L6H5"/>